<keyword evidence="1" id="KW-0175">Coiled coil</keyword>
<evidence type="ECO:0000256" key="2">
    <source>
        <dbReference type="SAM" id="MobiDB-lite"/>
    </source>
</evidence>
<dbReference type="WBParaSite" id="NBR_0000632401-mRNA-1">
    <property type="protein sequence ID" value="NBR_0000632401-mRNA-1"/>
    <property type="gene ID" value="NBR_0000632401"/>
</dbReference>
<name>A0A0N4XUE4_NIPBR</name>
<reference evidence="3 4" key="2">
    <citation type="submission" date="2018-11" db="EMBL/GenBank/DDBJ databases">
        <authorList>
            <consortium name="Pathogen Informatics"/>
        </authorList>
    </citation>
    <scope>NUCLEOTIDE SEQUENCE [LARGE SCALE GENOMIC DNA]</scope>
</reference>
<proteinExistence type="predicted"/>
<evidence type="ECO:0000313" key="4">
    <source>
        <dbReference type="Proteomes" id="UP000271162"/>
    </source>
</evidence>
<protein>
    <submittedName>
        <fullName evidence="3 5">Uncharacterized protein</fullName>
    </submittedName>
</protein>
<feature type="compositionally biased region" description="Polar residues" evidence="2">
    <location>
        <begin position="33"/>
        <end position="42"/>
    </location>
</feature>
<evidence type="ECO:0000256" key="1">
    <source>
        <dbReference type="SAM" id="Coils"/>
    </source>
</evidence>
<organism evidence="5">
    <name type="scientific">Nippostrongylus brasiliensis</name>
    <name type="common">Rat hookworm</name>
    <dbReference type="NCBI Taxonomy" id="27835"/>
    <lineage>
        <taxon>Eukaryota</taxon>
        <taxon>Metazoa</taxon>
        <taxon>Ecdysozoa</taxon>
        <taxon>Nematoda</taxon>
        <taxon>Chromadorea</taxon>
        <taxon>Rhabditida</taxon>
        <taxon>Rhabditina</taxon>
        <taxon>Rhabditomorpha</taxon>
        <taxon>Strongyloidea</taxon>
        <taxon>Heligmosomidae</taxon>
        <taxon>Nippostrongylus</taxon>
    </lineage>
</organism>
<feature type="region of interest" description="Disordered" evidence="2">
    <location>
        <begin position="1"/>
        <end position="73"/>
    </location>
</feature>
<dbReference type="EMBL" id="UYSL01019792">
    <property type="protein sequence ID" value="VDL69914.1"/>
    <property type="molecule type" value="Genomic_DNA"/>
</dbReference>
<dbReference type="OMA" id="ERRHCKD"/>
<keyword evidence="4" id="KW-1185">Reference proteome</keyword>
<dbReference type="AlphaFoldDB" id="A0A0N4XUE4"/>
<accession>A0A0N4XUE4</accession>
<evidence type="ECO:0000313" key="5">
    <source>
        <dbReference type="WBParaSite" id="NBR_0000632401-mRNA-1"/>
    </source>
</evidence>
<gene>
    <name evidence="3" type="ORF">NBR_LOCUS6325</name>
</gene>
<sequence>MDDSPTSPERTRRISLDSTSTSEFEVVSRERSTSGSTIGESNFSDDSMSAQKSSPSSSFNMPPLYSGYESNGQSSTRVRFAPLEPQPHGQRDDWNAGTGPAGVVGYQEQELFGMWLYLPLEKMALQSNEWRSATEQLEDQNKKLLKSLKSFKTREEELVDEVNRLQREKDEFAEKAKTAALIKEQRNSDVLREKLELMDELVERLEAERIKEYQRGVDEASKQVANDMSADIALARKEYYDINGVSILYERFWKSDVVVSHHIRQFSPSIPIKQLRRLFKRELEHERLIEAYREKMRLYDDLAAMKKAAKMEKEVLLADVTLSRKNSALNDSSILLLALTCL</sequence>
<dbReference type="Proteomes" id="UP000271162">
    <property type="component" value="Unassembled WGS sequence"/>
</dbReference>
<feature type="coiled-coil region" evidence="1">
    <location>
        <begin position="120"/>
        <end position="211"/>
    </location>
</feature>
<evidence type="ECO:0000313" key="3">
    <source>
        <dbReference type="EMBL" id="VDL69914.1"/>
    </source>
</evidence>
<reference evidence="5" key="1">
    <citation type="submission" date="2017-02" db="UniProtKB">
        <authorList>
            <consortium name="WormBaseParasite"/>
        </authorList>
    </citation>
    <scope>IDENTIFICATION</scope>
</reference>
<feature type="compositionally biased region" description="Low complexity" evidence="2">
    <location>
        <begin position="44"/>
        <end position="58"/>
    </location>
</feature>